<dbReference type="Proteomes" id="UP000023152">
    <property type="component" value="Unassembled WGS sequence"/>
</dbReference>
<dbReference type="AlphaFoldDB" id="X6NTI9"/>
<protein>
    <recommendedName>
        <fullName evidence="4">Transmembrane protein</fullName>
    </recommendedName>
</protein>
<accession>X6NTI9</accession>
<feature type="transmembrane region" description="Helical" evidence="1">
    <location>
        <begin position="147"/>
        <end position="169"/>
    </location>
</feature>
<evidence type="ECO:0000313" key="3">
    <source>
        <dbReference type="Proteomes" id="UP000023152"/>
    </source>
</evidence>
<feature type="transmembrane region" description="Helical" evidence="1">
    <location>
        <begin position="190"/>
        <end position="209"/>
    </location>
</feature>
<organism evidence="2 3">
    <name type="scientific">Reticulomyxa filosa</name>
    <dbReference type="NCBI Taxonomy" id="46433"/>
    <lineage>
        <taxon>Eukaryota</taxon>
        <taxon>Sar</taxon>
        <taxon>Rhizaria</taxon>
        <taxon>Retaria</taxon>
        <taxon>Foraminifera</taxon>
        <taxon>Monothalamids</taxon>
        <taxon>Reticulomyxidae</taxon>
        <taxon>Reticulomyxa</taxon>
    </lineage>
</organism>
<evidence type="ECO:0000313" key="2">
    <source>
        <dbReference type="EMBL" id="ETO29301.1"/>
    </source>
</evidence>
<keyword evidence="1" id="KW-0472">Membrane</keyword>
<evidence type="ECO:0000256" key="1">
    <source>
        <dbReference type="SAM" id="Phobius"/>
    </source>
</evidence>
<evidence type="ECO:0008006" key="4">
    <source>
        <dbReference type="Google" id="ProtNLM"/>
    </source>
</evidence>
<keyword evidence="1" id="KW-0812">Transmembrane</keyword>
<name>X6NTI9_RETFI</name>
<feature type="transmembrane region" description="Helical" evidence="1">
    <location>
        <begin position="215"/>
        <end position="237"/>
    </location>
</feature>
<dbReference type="EMBL" id="ASPP01006130">
    <property type="protein sequence ID" value="ETO29301.1"/>
    <property type="molecule type" value="Genomic_DNA"/>
</dbReference>
<proteinExistence type="predicted"/>
<feature type="transmembrane region" description="Helical" evidence="1">
    <location>
        <begin position="27"/>
        <end position="46"/>
    </location>
</feature>
<keyword evidence="3" id="KW-1185">Reference proteome</keyword>
<reference evidence="2 3" key="1">
    <citation type="journal article" date="2013" name="Curr. Biol.">
        <title>The Genome of the Foraminiferan Reticulomyxa filosa.</title>
        <authorList>
            <person name="Glockner G."/>
            <person name="Hulsmann N."/>
            <person name="Schleicher M."/>
            <person name="Noegel A.A."/>
            <person name="Eichinger L."/>
            <person name="Gallinger C."/>
            <person name="Pawlowski J."/>
            <person name="Sierra R."/>
            <person name="Euteneuer U."/>
            <person name="Pillet L."/>
            <person name="Moustafa A."/>
            <person name="Platzer M."/>
            <person name="Groth M."/>
            <person name="Szafranski K."/>
            <person name="Schliwa M."/>
        </authorList>
    </citation>
    <scope>NUCLEOTIDE SEQUENCE [LARGE SCALE GENOMIC DNA]</scope>
</reference>
<sequence>MLNRNLQDYNTFDHVPIKKKETKNRKACYIVLALFLAALCGAALYLTGMAKYQRSGLKITVSGASTDVIFATSASIKNISVAVNDTLAEPGHVVDTIVTTSQIVANVTTQLQSQVTRISDEIKEGTSYAHKWVTSTVEALEDVGKNISSAATMKAFCVFVFFLCFNFILKKKWTNKQNGYVQFCRLFCAKTLFFLLSVKNLLFLVLFVATNKKEFFCLFVWFPMFYLSLILYIYLTIQKESPQISSMCSCMFSQIKLQLMVLHFKCLVFSARGDDSCTLLLSVFAGKIEEKKQEIYLRKQFSEMWNQSYENLLYNTPKKNAQTELCNTQFSNLSVFNKDFVLHKIVKIKQKTRNFLIITNQFYVQYYTFPLVNFCFISRYFSFFYVDDITICRRKNIIWVSDSRKTKTNASEFLFVFIYFFRLSSNNNICFRTEKSKNFGFLSYDNENKNNQFFTHAKNSE</sequence>
<keyword evidence="1" id="KW-1133">Transmembrane helix</keyword>
<comment type="caution">
    <text evidence="2">The sequence shown here is derived from an EMBL/GenBank/DDBJ whole genome shotgun (WGS) entry which is preliminary data.</text>
</comment>
<gene>
    <name evidence="2" type="ORF">RFI_07822</name>
</gene>